<dbReference type="AlphaFoldDB" id="A0A6H1UEY6"/>
<dbReference type="Gene3D" id="3.90.230.10">
    <property type="entry name" value="Creatinase/methionine aminopeptidase superfamily"/>
    <property type="match status" value="1"/>
</dbReference>
<evidence type="ECO:0000256" key="10">
    <source>
        <dbReference type="ARBA" id="ARBA00069363"/>
    </source>
</evidence>
<comment type="catalytic activity">
    <reaction evidence="1">
        <text>Release of any N-terminal amino acid, including proline, that is linked to proline, even from a dipeptide or tripeptide.</text>
        <dbReference type="EC" id="3.4.11.9"/>
    </reaction>
</comment>
<keyword evidence="14" id="KW-0031">Aminopeptidase</keyword>
<dbReference type="SUPFAM" id="SSF53092">
    <property type="entry name" value="Creatinase/prolidase N-terminal domain"/>
    <property type="match status" value="1"/>
</dbReference>
<evidence type="ECO:0000256" key="11">
    <source>
        <dbReference type="ARBA" id="ARBA00075356"/>
    </source>
</evidence>
<feature type="domain" description="Aminopeptidase P N-terminal" evidence="13">
    <location>
        <begin position="1"/>
        <end position="134"/>
    </location>
</feature>
<dbReference type="SUPFAM" id="SSF55920">
    <property type="entry name" value="Creatinase/aminopeptidase"/>
    <property type="match status" value="1"/>
</dbReference>
<evidence type="ECO:0000313" key="15">
    <source>
        <dbReference type="Proteomes" id="UP000501602"/>
    </source>
</evidence>
<dbReference type="Gene3D" id="3.40.350.10">
    <property type="entry name" value="Creatinase/prolidase N-terminal domain"/>
    <property type="match status" value="1"/>
</dbReference>
<dbReference type="GO" id="GO:0030145">
    <property type="term" value="F:manganese ion binding"/>
    <property type="evidence" value="ECO:0007669"/>
    <property type="project" value="InterPro"/>
</dbReference>
<dbReference type="NCBIfam" id="NF008131">
    <property type="entry name" value="PRK10879.1"/>
    <property type="match status" value="1"/>
</dbReference>
<dbReference type="Pfam" id="PF05195">
    <property type="entry name" value="AMP_N"/>
    <property type="match status" value="1"/>
</dbReference>
<keyword evidence="7 14" id="KW-0378">Hydrolase</keyword>
<keyword evidence="5" id="KW-0645">Protease</keyword>
<evidence type="ECO:0000256" key="2">
    <source>
        <dbReference type="ARBA" id="ARBA00001936"/>
    </source>
</evidence>
<dbReference type="CDD" id="cd01087">
    <property type="entry name" value="Prolidase"/>
    <property type="match status" value="1"/>
</dbReference>
<comment type="cofactor">
    <cofactor evidence="2">
        <name>Mn(2+)</name>
        <dbReference type="ChEBI" id="CHEBI:29035"/>
    </cofactor>
</comment>
<gene>
    <name evidence="14" type="primary">pepP</name>
    <name evidence="14" type="ORF">HER31_12635</name>
</gene>
<dbReference type="EMBL" id="CP051180">
    <property type="protein sequence ID" value="QIZ77667.1"/>
    <property type="molecule type" value="Genomic_DNA"/>
</dbReference>
<dbReference type="RefSeq" id="WP_168660926.1">
    <property type="nucleotide sequence ID" value="NZ_CP051180.1"/>
</dbReference>
<name>A0A6H1UEY6_9GAMM</name>
<keyword evidence="15" id="KW-1185">Reference proteome</keyword>
<dbReference type="InterPro" id="IPR000994">
    <property type="entry name" value="Pept_M24"/>
</dbReference>
<evidence type="ECO:0000259" key="13">
    <source>
        <dbReference type="SMART" id="SM01011"/>
    </source>
</evidence>
<dbReference type="PANTHER" id="PTHR43226">
    <property type="entry name" value="XAA-PRO AMINOPEPTIDASE 3"/>
    <property type="match status" value="1"/>
</dbReference>
<dbReference type="InterPro" id="IPR036005">
    <property type="entry name" value="Creatinase/aminopeptidase-like"/>
</dbReference>
<reference evidence="14 15" key="1">
    <citation type="submission" date="2020-04" db="EMBL/GenBank/DDBJ databases">
        <title>Ferrimonas sp. S7 isolated from sea water.</title>
        <authorList>
            <person name="Bae S.S."/>
            <person name="Baek K."/>
        </authorList>
    </citation>
    <scope>NUCLEOTIDE SEQUENCE [LARGE SCALE GENOMIC DNA]</scope>
    <source>
        <strain evidence="14 15">S7</strain>
    </source>
</reference>
<dbReference type="PROSITE" id="PS00491">
    <property type="entry name" value="PROLINE_PEPTIDASE"/>
    <property type="match status" value="1"/>
</dbReference>
<dbReference type="InterPro" id="IPR001714">
    <property type="entry name" value="Pept_M24_MAP"/>
</dbReference>
<evidence type="ECO:0000256" key="4">
    <source>
        <dbReference type="ARBA" id="ARBA00012574"/>
    </source>
</evidence>
<dbReference type="InterPro" id="IPR052433">
    <property type="entry name" value="X-Pro_dipept-like"/>
</dbReference>
<evidence type="ECO:0000256" key="12">
    <source>
        <dbReference type="ARBA" id="ARBA00081411"/>
    </source>
</evidence>
<dbReference type="SMART" id="SM01011">
    <property type="entry name" value="AMP_N"/>
    <property type="match status" value="1"/>
</dbReference>
<evidence type="ECO:0000256" key="6">
    <source>
        <dbReference type="ARBA" id="ARBA00022723"/>
    </source>
</evidence>
<evidence type="ECO:0000256" key="8">
    <source>
        <dbReference type="ARBA" id="ARBA00023049"/>
    </source>
</evidence>
<evidence type="ECO:0000256" key="7">
    <source>
        <dbReference type="ARBA" id="ARBA00022801"/>
    </source>
</evidence>
<dbReference type="GO" id="GO:0070006">
    <property type="term" value="F:metalloaminopeptidase activity"/>
    <property type="evidence" value="ECO:0007669"/>
    <property type="project" value="InterPro"/>
</dbReference>
<sequence>MDQALAASHRQQLLAQMPENSVALVYGSAEVTRSNDTEYRFRQDSDLFYLTGFNEPDALLLLRKGQTPESVIFVRPRDEMMEIWHGRRLGAERAPDALGVDAAYSIDDLAKELPLLVSGFDVLLHRNGFSSREDEAVASLLATLRVGQRQGLKALTQVQDLRTILHELRLHKSDAELELMATAARLSAEGHTRAMQVCKPGMFEYQLEAEIKHHCAMNGALEMAYGTIVGGGENACILHYTENECELKSGDLVLIDAGAEYRGYAGDITRTFPVNGKFSDEQKALYTLVLNAEKAAISMLKPGVAIKQANAKVLEIMVGGLVELGIMQGEVAELIETEAYKKFYMHGLGHWLGLDVHDVGDYYSADRTRPLEQGMVLTIEPGLYIAPDADVDPKWQGIGVRIEDNIAITADGHINMTASVVKEIADIEALMAG</sequence>
<keyword evidence="6" id="KW-0479">Metal-binding</keyword>
<dbReference type="KEGG" id="fes:HER31_12635"/>
<dbReference type="Proteomes" id="UP000501602">
    <property type="component" value="Chromosome"/>
</dbReference>
<dbReference type="PRINTS" id="PR00599">
    <property type="entry name" value="MAPEPTIDASE"/>
</dbReference>
<dbReference type="GO" id="GO:0005829">
    <property type="term" value="C:cytosol"/>
    <property type="evidence" value="ECO:0007669"/>
    <property type="project" value="TreeGrafter"/>
</dbReference>
<accession>A0A6H1UEY6</accession>
<dbReference type="InterPro" id="IPR029149">
    <property type="entry name" value="Creatin/AminoP/Spt16_N"/>
</dbReference>
<evidence type="ECO:0000313" key="14">
    <source>
        <dbReference type="EMBL" id="QIZ77667.1"/>
    </source>
</evidence>
<dbReference type="PANTHER" id="PTHR43226:SF4">
    <property type="entry name" value="XAA-PRO AMINOPEPTIDASE 3"/>
    <property type="match status" value="1"/>
</dbReference>
<organism evidence="14 15">
    <name type="scientific">Ferrimonas lipolytica</name>
    <dbReference type="NCBI Taxonomy" id="2724191"/>
    <lineage>
        <taxon>Bacteria</taxon>
        <taxon>Pseudomonadati</taxon>
        <taxon>Pseudomonadota</taxon>
        <taxon>Gammaproteobacteria</taxon>
        <taxon>Alteromonadales</taxon>
        <taxon>Ferrimonadaceae</taxon>
        <taxon>Ferrimonas</taxon>
    </lineage>
</organism>
<dbReference type="FunFam" id="3.90.230.10:FF:000002">
    <property type="entry name" value="Xaa-Pro aminopeptidase 3"/>
    <property type="match status" value="1"/>
</dbReference>
<dbReference type="Pfam" id="PF00557">
    <property type="entry name" value="Peptidase_M24"/>
    <property type="match status" value="1"/>
</dbReference>
<evidence type="ECO:0000256" key="1">
    <source>
        <dbReference type="ARBA" id="ARBA00001424"/>
    </source>
</evidence>
<dbReference type="GO" id="GO:0006508">
    <property type="term" value="P:proteolysis"/>
    <property type="evidence" value="ECO:0007669"/>
    <property type="project" value="UniProtKB-KW"/>
</dbReference>
<keyword evidence="9" id="KW-0464">Manganese</keyword>
<keyword evidence="8" id="KW-0482">Metalloprotease</keyword>
<dbReference type="InterPro" id="IPR007865">
    <property type="entry name" value="Aminopep_P_N"/>
</dbReference>
<dbReference type="EC" id="3.4.11.9" evidence="4"/>
<comment type="similarity">
    <text evidence="3">Belongs to the peptidase M24B family.</text>
</comment>
<protein>
    <recommendedName>
        <fullName evidence="10">Xaa-Pro aminopeptidase</fullName>
        <ecNumber evidence="4">3.4.11.9</ecNumber>
    </recommendedName>
    <alternativeName>
        <fullName evidence="11">Aminopeptidase P II</fullName>
    </alternativeName>
    <alternativeName>
        <fullName evidence="12">X-Pro aminopeptidase</fullName>
    </alternativeName>
</protein>
<evidence type="ECO:0000256" key="9">
    <source>
        <dbReference type="ARBA" id="ARBA00023211"/>
    </source>
</evidence>
<evidence type="ECO:0000256" key="3">
    <source>
        <dbReference type="ARBA" id="ARBA00008766"/>
    </source>
</evidence>
<evidence type="ECO:0000256" key="5">
    <source>
        <dbReference type="ARBA" id="ARBA00022670"/>
    </source>
</evidence>
<proteinExistence type="inferred from homology"/>
<dbReference type="InterPro" id="IPR001131">
    <property type="entry name" value="Peptidase_M24B_aminopep-P_CS"/>
</dbReference>